<keyword evidence="4" id="KW-1185">Reference proteome</keyword>
<proteinExistence type="predicted"/>
<gene>
    <name evidence="3" type="ORF">GBA65_03540</name>
</gene>
<evidence type="ECO:0000313" key="3">
    <source>
        <dbReference type="EMBL" id="QIN77740.1"/>
    </source>
</evidence>
<dbReference type="EMBL" id="CP045121">
    <property type="protein sequence ID" value="QIN77740.1"/>
    <property type="molecule type" value="Genomic_DNA"/>
</dbReference>
<sequence>MRQISGRAAGGVRPPSSYASPWRGISCRPYGVNAWERRPWLPLYEFCCEACGPFEKFLSFGEAGGSRGCPACGAEAPRVYSMPGVVSVSAAERKARLINERGSEPKVVKKTGEAARPGPARGGGRPWQIGH</sequence>
<dbReference type="NCBIfam" id="TIGR02605">
    <property type="entry name" value="CxxC_CxxC_SSSS"/>
    <property type="match status" value="1"/>
</dbReference>
<dbReference type="AlphaFoldDB" id="A0A6G8PTI1"/>
<organism evidence="3 4">
    <name type="scientific">Rubrobacter marinus</name>
    <dbReference type="NCBI Taxonomy" id="2653852"/>
    <lineage>
        <taxon>Bacteria</taxon>
        <taxon>Bacillati</taxon>
        <taxon>Actinomycetota</taxon>
        <taxon>Rubrobacteria</taxon>
        <taxon>Rubrobacterales</taxon>
        <taxon>Rubrobacteraceae</taxon>
        <taxon>Rubrobacter</taxon>
    </lineage>
</organism>
<feature type="region of interest" description="Disordered" evidence="1">
    <location>
        <begin position="101"/>
        <end position="131"/>
    </location>
</feature>
<dbReference type="SMART" id="SM00834">
    <property type="entry name" value="CxxC_CXXC_SSSS"/>
    <property type="match status" value="1"/>
</dbReference>
<dbReference type="Proteomes" id="UP000502706">
    <property type="component" value="Chromosome"/>
</dbReference>
<reference evidence="3 4" key="1">
    <citation type="submission" date="2019-10" db="EMBL/GenBank/DDBJ databases">
        <title>Rubrobacter sp nov SCSIO 52915 isolated from a deep-sea sediment in the South China Sea.</title>
        <authorList>
            <person name="Chen R.W."/>
        </authorList>
    </citation>
    <scope>NUCLEOTIDE SEQUENCE [LARGE SCALE GENOMIC DNA]</scope>
    <source>
        <strain evidence="3 4">SCSIO 52915</strain>
    </source>
</reference>
<feature type="compositionally biased region" description="Basic and acidic residues" evidence="1">
    <location>
        <begin position="101"/>
        <end position="113"/>
    </location>
</feature>
<dbReference type="Pfam" id="PF09723">
    <property type="entry name" value="Zn_ribbon_8"/>
    <property type="match status" value="1"/>
</dbReference>
<accession>A0A6G8PTI1</accession>
<feature type="domain" description="Putative regulatory protein FmdB zinc ribbon" evidence="2">
    <location>
        <begin position="42"/>
        <end position="81"/>
    </location>
</feature>
<name>A0A6G8PTI1_9ACTN</name>
<dbReference type="KEGG" id="rmar:GBA65_03540"/>
<evidence type="ECO:0000313" key="4">
    <source>
        <dbReference type="Proteomes" id="UP000502706"/>
    </source>
</evidence>
<evidence type="ECO:0000259" key="2">
    <source>
        <dbReference type="SMART" id="SM00834"/>
    </source>
</evidence>
<evidence type="ECO:0000256" key="1">
    <source>
        <dbReference type="SAM" id="MobiDB-lite"/>
    </source>
</evidence>
<protein>
    <recommendedName>
        <fullName evidence="2">Putative regulatory protein FmdB zinc ribbon domain-containing protein</fullName>
    </recommendedName>
</protein>
<dbReference type="InterPro" id="IPR013429">
    <property type="entry name" value="Regulatory_FmdB_Zinc_ribbon"/>
</dbReference>